<accession>A0A2S1LXS3</accession>
<keyword evidence="1" id="KW-0472">Membrane</keyword>
<dbReference type="OrthoDB" id="350634at2"/>
<organism evidence="2 3">
    <name type="scientific">Candidatus Borreliella tachyglossi</name>
    <dbReference type="NCBI Taxonomy" id="1964448"/>
    <lineage>
        <taxon>Bacteria</taxon>
        <taxon>Pseudomonadati</taxon>
        <taxon>Spirochaetota</taxon>
        <taxon>Spirochaetia</taxon>
        <taxon>Spirochaetales</taxon>
        <taxon>Borreliaceae</taxon>
        <taxon>Borreliella</taxon>
    </lineage>
</organism>
<dbReference type="Pfam" id="PF04977">
    <property type="entry name" value="DivIC"/>
    <property type="match status" value="1"/>
</dbReference>
<name>A0A2S1LXS3_9SPIR</name>
<sequence>MFLMKKIMLSIYAGLISYFIITPIFGERGVVSYKELNSNLILMKNHIQKLKEIQKTLQTKYINLQVSKPEILREASKIGYYPKGSIVIKNLNKIENYYQGSILKIQNASKNKSIDKNFYLISTVISLIVYFVLGYLDQIKNTYQRR</sequence>
<reference evidence="2 3" key="1">
    <citation type="submission" date="2018-01" db="EMBL/GenBank/DDBJ databases">
        <title>Genome sequence of Borrelia tachyglossi.</title>
        <authorList>
            <person name="Gofton A.W."/>
        </authorList>
    </citation>
    <scope>NUCLEOTIDE SEQUENCE [LARGE SCALE GENOMIC DNA]</scope>
    <source>
        <strain evidence="2 3">Bc-F10-1268</strain>
    </source>
</reference>
<keyword evidence="1" id="KW-1133">Transmembrane helix</keyword>
<dbReference type="AlphaFoldDB" id="A0A2S1LXS3"/>
<keyword evidence="3" id="KW-1185">Reference proteome</keyword>
<feature type="transmembrane region" description="Helical" evidence="1">
    <location>
        <begin position="7"/>
        <end position="26"/>
    </location>
</feature>
<feature type="transmembrane region" description="Helical" evidence="1">
    <location>
        <begin position="118"/>
        <end position="136"/>
    </location>
</feature>
<keyword evidence="1" id="KW-0812">Transmembrane</keyword>
<dbReference type="EMBL" id="CP025785">
    <property type="protein sequence ID" value="AWG43099.1"/>
    <property type="molecule type" value="Genomic_DNA"/>
</dbReference>
<evidence type="ECO:0000313" key="3">
    <source>
        <dbReference type="Proteomes" id="UP000244655"/>
    </source>
</evidence>
<dbReference type="InterPro" id="IPR007060">
    <property type="entry name" value="FtsL/DivIC"/>
</dbReference>
<dbReference type="RefSeq" id="WP_108729498.1">
    <property type="nucleotide sequence ID" value="NZ_CP025785.1"/>
</dbReference>
<gene>
    <name evidence="2" type="ORF">CR532_03930</name>
</gene>
<evidence type="ECO:0000313" key="2">
    <source>
        <dbReference type="EMBL" id="AWG43099.1"/>
    </source>
</evidence>
<dbReference type="Proteomes" id="UP000244655">
    <property type="component" value="Chromosome"/>
</dbReference>
<proteinExistence type="predicted"/>
<protein>
    <submittedName>
        <fullName evidence="2">Septum formation initiator family protein</fullName>
    </submittedName>
</protein>
<evidence type="ECO:0000256" key="1">
    <source>
        <dbReference type="SAM" id="Phobius"/>
    </source>
</evidence>